<feature type="domain" description="Protein kinase" evidence="13">
    <location>
        <begin position="6"/>
        <end position="296"/>
    </location>
</feature>
<evidence type="ECO:0000256" key="11">
    <source>
        <dbReference type="PROSITE-ProRule" id="PRU10141"/>
    </source>
</evidence>
<dbReference type="InterPro" id="IPR011009">
    <property type="entry name" value="Kinase-like_dom_sf"/>
</dbReference>
<evidence type="ECO:0000256" key="5">
    <source>
        <dbReference type="ARBA" id="ARBA00022741"/>
    </source>
</evidence>
<dbReference type="PANTHER" id="PTHR24056">
    <property type="entry name" value="CELL DIVISION PROTEIN KINASE"/>
    <property type="match status" value="1"/>
</dbReference>
<dbReference type="GO" id="GO:0005737">
    <property type="term" value="C:cytoplasm"/>
    <property type="evidence" value="ECO:0007669"/>
    <property type="project" value="TreeGrafter"/>
</dbReference>
<sequence length="317" mass="35780">MQRYAIDKTCPIGRGSFGQVFRAMDRQTIQYVAVKQIVFDPLKDGVPGLGMREISNLKALSHKRVARLIEAEISDEGIIHIVMEYADMNLQWFLGITMRNHGGSAMPEPLIQRLSRHLFKGLAHLHANGIIHRDLKPANILIDEKQSLKIADFGLSRIHSVPCLPASFEASTLPYRPPEILLGEVVYSGSYDIWSAGCIVAEIVRAGELLFRGTQPFKSASQLESILMSLGTPDEEIWPQVNRFPAWRALPRYEPKPAAELFPGLSVDGMDLILQCLFYPPRYRLSAKRALLHPWLNKHVPAWFPDELAAYYIPEPM</sequence>
<dbReference type="SUPFAM" id="SSF56112">
    <property type="entry name" value="Protein kinase-like (PK-like)"/>
    <property type="match status" value="1"/>
</dbReference>
<comment type="catalytic activity">
    <reaction evidence="10">
        <text>L-seryl-[protein] + ATP = O-phospho-L-seryl-[protein] + ADP + H(+)</text>
        <dbReference type="Rhea" id="RHEA:17989"/>
        <dbReference type="Rhea" id="RHEA-COMP:9863"/>
        <dbReference type="Rhea" id="RHEA-COMP:11604"/>
        <dbReference type="ChEBI" id="CHEBI:15378"/>
        <dbReference type="ChEBI" id="CHEBI:29999"/>
        <dbReference type="ChEBI" id="CHEBI:30616"/>
        <dbReference type="ChEBI" id="CHEBI:83421"/>
        <dbReference type="ChEBI" id="CHEBI:456216"/>
        <dbReference type="EC" id="2.7.11.22"/>
    </reaction>
</comment>
<proteinExistence type="inferred from homology"/>
<evidence type="ECO:0000256" key="2">
    <source>
        <dbReference type="ARBA" id="ARBA00012425"/>
    </source>
</evidence>
<dbReference type="GO" id="GO:0010389">
    <property type="term" value="P:regulation of G2/M transition of mitotic cell cycle"/>
    <property type="evidence" value="ECO:0007669"/>
    <property type="project" value="TreeGrafter"/>
</dbReference>
<dbReference type="AlphaFoldDB" id="A0A074S4G2"/>
<dbReference type="STRING" id="1423351.A0A074S4G2"/>
<dbReference type="Gene3D" id="1.10.510.10">
    <property type="entry name" value="Transferase(Phosphotransferase) domain 1"/>
    <property type="match status" value="1"/>
</dbReference>
<organism evidence="14 15">
    <name type="scientific">Rhizoctonia solani 123E</name>
    <dbReference type="NCBI Taxonomy" id="1423351"/>
    <lineage>
        <taxon>Eukaryota</taxon>
        <taxon>Fungi</taxon>
        <taxon>Dikarya</taxon>
        <taxon>Basidiomycota</taxon>
        <taxon>Agaricomycotina</taxon>
        <taxon>Agaricomycetes</taxon>
        <taxon>Cantharellales</taxon>
        <taxon>Ceratobasidiaceae</taxon>
        <taxon>Rhizoctonia</taxon>
    </lineage>
</organism>
<dbReference type="GO" id="GO:0000307">
    <property type="term" value="C:cyclin-dependent protein kinase holoenzyme complex"/>
    <property type="evidence" value="ECO:0007669"/>
    <property type="project" value="TreeGrafter"/>
</dbReference>
<dbReference type="Proteomes" id="UP000027456">
    <property type="component" value="Unassembled WGS sequence"/>
</dbReference>
<reference evidence="14 15" key="1">
    <citation type="submission" date="2013-12" db="EMBL/GenBank/DDBJ databases">
        <authorList>
            <person name="Cubeta M."/>
            <person name="Pakala S."/>
            <person name="Fedorova N."/>
            <person name="Thomas E."/>
            <person name="Dean R."/>
            <person name="Jabaji S."/>
            <person name="Neate S."/>
            <person name="Toda T."/>
            <person name="Tavantzis S."/>
            <person name="Vilgalys R."/>
            <person name="Bharathan N."/>
            <person name="Pakala S."/>
            <person name="Losada L.S."/>
            <person name="Zafar N."/>
            <person name="Nierman W."/>
        </authorList>
    </citation>
    <scope>NUCLEOTIDE SEQUENCE [LARGE SCALE GENOMIC DNA]</scope>
    <source>
        <strain evidence="14 15">123E</strain>
    </source>
</reference>
<dbReference type="InterPro" id="IPR008271">
    <property type="entry name" value="Ser/Thr_kinase_AS"/>
</dbReference>
<dbReference type="EC" id="2.7.11.22" evidence="2"/>
<dbReference type="OrthoDB" id="1732493at2759"/>
<dbReference type="InterPro" id="IPR050108">
    <property type="entry name" value="CDK"/>
</dbReference>
<comment type="caution">
    <text evidence="14">The sequence shown here is derived from an EMBL/GenBank/DDBJ whole genome shotgun (WGS) entry which is preliminary data.</text>
</comment>
<dbReference type="GO" id="GO:0000082">
    <property type="term" value="P:G1/S transition of mitotic cell cycle"/>
    <property type="evidence" value="ECO:0007669"/>
    <property type="project" value="TreeGrafter"/>
</dbReference>
<dbReference type="PROSITE" id="PS50011">
    <property type="entry name" value="PROTEIN_KINASE_DOM"/>
    <property type="match status" value="1"/>
</dbReference>
<keyword evidence="15" id="KW-1185">Reference proteome</keyword>
<evidence type="ECO:0000256" key="3">
    <source>
        <dbReference type="ARBA" id="ARBA00022527"/>
    </source>
</evidence>
<keyword evidence="3 12" id="KW-0723">Serine/threonine-protein kinase</keyword>
<dbReference type="GO" id="GO:0005634">
    <property type="term" value="C:nucleus"/>
    <property type="evidence" value="ECO:0007669"/>
    <property type="project" value="TreeGrafter"/>
</dbReference>
<dbReference type="GO" id="GO:0007165">
    <property type="term" value="P:signal transduction"/>
    <property type="evidence" value="ECO:0007669"/>
    <property type="project" value="TreeGrafter"/>
</dbReference>
<dbReference type="EMBL" id="AZST01000103">
    <property type="protein sequence ID" value="KEP52480.1"/>
    <property type="molecule type" value="Genomic_DNA"/>
</dbReference>
<dbReference type="GO" id="GO:0010468">
    <property type="term" value="P:regulation of gene expression"/>
    <property type="evidence" value="ECO:0007669"/>
    <property type="project" value="TreeGrafter"/>
</dbReference>
<dbReference type="PANTHER" id="PTHR24056:SF254">
    <property type="entry name" value="CYCLIN-DEPENDENT KINASE 2"/>
    <property type="match status" value="1"/>
</dbReference>
<dbReference type="PROSITE" id="PS00107">
    <property type="entry name" value="PROTEIN_KINASE_ATP"/>
    <property type="match status" value="1"/>
</dbReference>
<evidence type="ECO:0000313" key="14">
    <source>
        <dbReference type="EMBL" id="KEP52480.1"/>
    </source>
</evidence>
<name>A0A074S4G2_9AGAM</name>
<evidence type="ECO:0000256" key="10">
    <source>
        <dbReference type="ARBA" id="ARBA00048367"/>
    </source>
</evidence>
<feature type="binding site" evidence="11">
    <location>
        <position position="35"/>
    </location>
    <ligand>
        <name>ATP</name>
        <dbReference type="ChEBI" id="CHEBI:30616"/>
    </ligand>
</feature>
<comment type="catalytic activity">
    <reaction evidence="9">
        <text>L-threonyl-[protein] + ATP = O-phospho-L-threonyl-[protein] + ADP + H(+)</text>
        <dbReference type="Rhea" id="RHEA:46608"/>
        <dbReference type="Rhea" id="RHEA-COMP:11060"/>
        <dbReference type="Rhea" id="RHEA-COMP:11605"/>
        <dbReference type="ChEBI" id="CHEBI:15378"/>
        <dbReference type="ChEBI" id="CHEBI:30013"/>
        <dbReference type="ChEBI" id="CHEBI:30616"/>
        <dbReference type="ChEBI" id="CHEBI:61977"/>
        <dbReference type="ChEBI" id="CHEBI:456216"/>
        <dbReference type="EC" id="2.7.11.22"/>
    </reaction>
</comment>
<keyword evidence="6 14" id="KW-0418">Kinase</keyword>
<dbReference type="GO" id="GO:0005524">
    <property type="term" value="F:ATP binding"/>
    <property type="evidence" value="ECO:0007669"/>
    <property type="project" value="UniProtKB-UniRule"/>
</dbReference>
<dbReference type="InterPro" id="IPR017441">
    <property type="entry name" value="Protein_kinase_ATP_BS"/>
</dbReference>
<keyword evidence="4" id="KW-0808">Transferase</keyword>
<evidence type="ECO:0000256" key="4">
    <source>
        <dbReference type="ARBA" id="ARBA00022679"/>
    </source>
</evidence>
<dbReference type="InterPro" id="IPR000719">
    <property type="entry name" value="Prot_kinase_dom"/>
</dbReference>
<dbReference type="HOGENOM" id="CLU_000288_181_1_1"/>
<dbReference type="Pfam" id="PF00069">
    <property type="entry name" value="Pkinase"/>
    <property type="match status" value="1"/>
</dbReference>
<evidence type="ECO:0000256" key="12">
    <source>
        <dbReference type="RuleBase" id="RU000304"/>
    </source>
</evidence>
<dbReference type="Gene3D" id="3.30.200.20">
    <property type="entry name" value="Phosphorylase Kinase, domain 1"/>
    <property type="match status" value="1"/>
</dbReference>
<evidence type="ECO:0000256" key="6">
    <source>
        <dbReference type="ARBA" id="ARBA00022777"/>
    </source>
</evidence>
<gene>
    <name evidence="14" type="ORF">V565_044660</name>
</gene>
<evidence type="ECO:0000256" key="1">
    <source>
        <dbReference type="ARBA" id="ARBA00006485"/>
    </source>
</evidence>
<evidence type="ECO:0000259" key="13">
    <source>
        <dbReference type="PROSITE" id="PS50011"/>
    </source>
</evidence>
<dbReference type="FunFam" id="1.10.510.10:FF:000624">
    <property type="entry name" value="Mitogen-activated protein kinase"/>
    <property type="match status" value="1"/>
</dbReference>
<dbReference type="PROSITE" id="PS00108">
    <property type="entry name" value="PROTEIN_KINASE_ST"/>
    <property type="match status" value="1"/>
</dbReference>
<accession>A0A074S4G2</accession>
<keyword evidence="5 11" id="KW-0547">Nucleotide-binding</keyword>
<evidence type="ECO:0000256" key="7">
    <source>
        <dbReference type="ARBA" id="ARBA00022840"/>
    </source>
</evidence>
<protein>
    <recommendedName>
        <fullName evidence="8">Cyclin-dependent kinase 1</fullName>
        <ecNumber evidence="2">2.7.11.22</ecNumber>
    </recommendedName>
</protein>
<evidence type="ECO:0000256" key="9">
    <source>
        <dbReference type="ARBA" id="ARBA00047811"/>
    </source>
</evidence>
<evidence type="ECO:0000313" key="15">
    <source>
        <dbReference type="Proteomes" id="UP000027456"/>
    </source>
</evidence>
<comment type="similarity">
    <text evidence="1">Belongs to the protein kinase superfamily. CMGC Ser/Thr protein kinase family. CDC2/CDKX subfamily.</text>
</comment>
<dbReference type="GO" id="GO:0030332">
    <property type="term" value="F:cyclin binding"/>
    <property type="evidence" value="ECO:0007669"/>
    <property type="project" value="TreeGrafter"/>
</dbReference>
<evidence type="ECO:0000256" key="8">
    <source>
        <dbReference type="ARBA" id="ARBA00039266"/>
    </source>
</evidence>
<keyword evidence="7 11" id="KW-0067">ATP-binding</keyword>
<dbReference type="SMART" id="SM00220">
    <property type="entry name" value="S_TKc"/>
    <property type="match status" value="1"/>
</dbReference>
<dbReference type="GO" id="GO:0004693">
    <property type="term" value="F:cyclin-dependent protein serine/threonine kinase activity"/>
    <property type="evidence" value="ECO:0007669"/>
    <property type="project" value="UniProtKB-EC"/>
</dbReference>